<dbReference type="PANTHER" id="PTHR36206:SF16">
    <property type="entry name" value="TRANSCRIPTION FACTOR DOMAIN-CONTAINING PROTEIN-RELATED"/>
    <property type="match status" value="1"/>
</dbReference>
<dbReference type="Gene3D" id="4.10.240.10">
    <property type="entry name" value="Zn(2)-C6 fungal-type DNA-binding domain"/>
    <property type="match status" value="1"/>
</dbReference>
<sequence length="531" mass="59259">MEKATATTTSQAWRKKPRKFAPKSRLGCKTCKIRRIKCDLARPCCQKCQSTGRVCDGYPEPAGNNTIQKQQPLLLQTECRNIARLKPLMLAPAASPVERATMDFFQHVSINTMNEYMPSELWHNTVMLLAQTVPAVRHATLALAVTHRNHLDRLQQVQRLPASPGPEQIAQFHYQKAIQLLLGSDTGGSSNNAVVTLLVCYLFVCFGSLSGQNNESLMHLQAGVKLSNDMMPSKQVGAISLSDNQSIISQVSRRLERLNMQTAMFVTDWVPTNIHKPGVFQATNGAFASLDEAIDGIQFLVSQTMRLHHNTTEVQLSSAVTPSDTHKLGLPSRDTLLTQSSMWLPLFDNMPPESKGGSNSAVVMLIRLHYAIVRILLSCQQPGRELMYDEYLSDFQKCTDMIDQITAIHSDQSSAFLDPIWTPEIGIIPVLYIIGAKCRDPTVRRQVLMLLRRRPMRESIWDNLTTAKGIERIMAIEEAALEELGTDCLPLCHRIESVSMSYSGIGQMGTKMTFSYTRCGQDTVHTEKLVV</sequence>
<evidence type="ECO:0000256" key="3">
    <source>
        <dbReference type="ARBA" id="ARBA00023015"/>
    </source>
</evidence>
<keyword evidence="9" id="KW-1185">Reference proteome</keyword>
<dbReference type="PROSITE" id="PS00463">
    <property type="entry name" value="ZN2_CY6_FUNGAL_1"/>
    <property type="match status" value="1"/>
</dbReference>
<dbReference type="HOGENOM" id="CLU_011409_13_2_1"/>
<dbReference type="GO" id="GO:0003677">
    <property type="term" value="F:DNA binding"/>
    <property type="evidence" value="ECO:0007669"/>
    <property type="project" value="UniProtKB-KW"/>
</dbReference>
<dbReference type="Pfam" id="PF00172">
    <property type="entry name" value="Zn_clus"/>
    <property type="match status" value="1"/>
</dbReference>
<dbReference type="AlphaFoldDB" id="A0A0A1TS41"/>
<name>A0A0A1TS41_9HYPO</name>
<dbReference type="PANTHER" id="PTHR36206">
    <property type="entry name" value="ASPERCRYPTIN BIOSYNTHESIS CLUSTER-SPECIFIC TRANSCRIPTION REGULATOR ATNN-RELATED"/>
    <property type="match status" value="1"/>
</dbReference>
<evidence type="ECO:0000256" key="4">
    <source>
        <dbReference type="ARBA" id="ARBA00023125"/>
    </source>
</evidence>
<dbReference type="InterPro" id="IPR021858">
    <property type="entry name" value="Fun_TF"/>
</dbReference>
<protein>
    <recommendedName>
        <fullName evidence="7">Zn(2)-C6 fungal-type domain-containing protein</fullName>
    </recommendedName>
</protein>
<gene>
    <name evidence="8" type="ORF">VHEMI10419</name>
</gene>
<dbReference type="PROSITE" id="PS50048">
    <property type="entry name" value="ZN2_CY6_FUNGAL_2"/>
    <property type="match status" value="1"/>
</dbReference>
<reference evidence="8 9" key="1">
    <citation type="journal article" date="2015" name="Genome Announc.">
        <title>Draft Genome Sequence and Gene Annotation of the Entomopathogenic Fungus Verticillium hemipterigenum.</title>
        <authorList>
            <person name="Horn F."/>
            <person name="Habel A."/>
            <person name="Scharf D.H."/>
            <person name="Dworschak J."/>
            <person name="Brakhage A.A."/>
            <person name="Guthke R."/>
            <person name="Hertweck C."/>
            <person name="Linde J."/>
        </authorList>
    </citation>
    <scope>NUCLEOTIDE SEQUENCE [LARGE SCALE GENOMIC DNA]</scope>
</reference>
<dbReference type="Proteomes" id="UP000039046">
    <property type="component" value="Unassembled WGS sequence"/>
</dbReference>
<dbReference type="InterPro" id="IPR036864">
    <property type="entry name" value="Zn2-C6_fun-type_DNA-bd_sf"/>
</dbReference>
<keyword evidence="4" id="KW-0238">DNA-binding</keyword>
<evidence type="ECO:0000256" key="1">
    <source>
        <dbReference type="ARBA" id="ARBA00022723"/>
    </source>
</evidence>
<dbReference type="Pfam" id="PF11951">
    <property type="entry name" value="Fungal_trans_2"/>
    <property type="match status" value="1"/>
</dbReference>
<dbReference type="GO" id="GO:0000981">
    <property type="term" value="F:DNA-binding transcription factor activity, RNA polymerase II-specific"/>
    <property type="evidence" value="ECO:0007669"/>
    <property type="project" value="InterPro"/>
</dbReference>
<evidence type="ECO:0000259" key="7">
    <source>
        <dbReference type="PROSITE" id="PS50048"/>
    </source>
</evidence>
<dbReference type="SMART" id="SM00066">
    <property type="entry name" value="GAL4"/>
    <property type="match status" value="1"/>
</dbReference>
<accession>A0A0A1TS41</accession>
<evidence type="ECO:0000313" key="9">
    <source>
        <dbReference type="Proteomes" id="UP000039046"/>
    </source>
</evidence>
<keyword evidence="1" id="KW-0479">Metal-binding</keyword>
<evidence type="ECO:0000256" key="2">
    <source>
        <dbReference type="ARBA" id="ARBA00022833"/>
    </source>
</evidence>
<dbReference type="GO" id="GO:0008270">
    <property type="term" value="F:zinc ion binding"/>
    <property type="evidence" value="ECO:0007669"/>
    <property type="project" value="InterPro"/>
</dbReference>
<dbReference type="InterPro" id="IPR001138">
    <property type="entry name" value="Zn2Cys6_DnaBD"/>
</dbReference>
<feature type="domain" description="Zn(2)-C6 fungal-type" evidence="7">
    <location>
        <begin position="27"/>
        <end position="55"/>
    </location>
</feature>
<organism evidence="8 9">
    <name type="scientific">[Torrubiella] hemipterigena</name>
    <dbReference type="NCBI Taxonomy" id="1531966"/>
    <lineage>
        <taxon>Eukaryota</taxon>
        <taxon>Fungi</taxon>
        <taxon>Dikarya</taxon>
        <taxon>Ascomycota</taxon>
        <taxon>Pezizomycotina</taxon>
        <taxon>Sordariomycetes</taxon>
        <taxon>Hypocreomycetidae</taxon>
        <taxon>Hypocreales</taxon>
        <taxon>Clavicipitaceae</taxon>
        <taxon>Clavicipitaceae incertae sedis</taxon>
        <taxon>'Torrubiella' clade</taxon>
    </lineage>
</organism>
<dbReference type="EMBL" id="CDHN01000008">
    <property type="protein sequence ID" value="CEJ94913.1"/>
    <property type="molecule type" value="Genomic_DNA"/>
</dbReference>
<evidence type="ECO:0000256" key="5">
    <source>
        <dbReference type="ARBA" id="ARBA00023163"/>
    </source>
</evidence>
<keyword evidence="6" id="KW-0539">Nucleus</keyword>
<proteinExistence type="predicted"/>
<keyword evidence="3" id="KW-0805">Transcription regulation</keyword>
<dbReference type="SUPFAM" id="SSF57701">
    <property type="entry name" value="Zn2/Cys6 DNA-binding domain"/>
    <property type="match status" value="1"/>
</dbReference>
<evidence type="ECO:0000313" key="8">
    <source>
        <dbReference type="EMBL" id="CEJ94913.1"/>
    </source>
</evidence>
<keyword evidence="5" id="KW-0804">Transcription</keyword>
<keyword evidence="2" id="KW-0862">Zinc</keyword>
<evidence type="ECO:0000256" key="6">
    <source>
        <dbReference type="ARBA" id="ARBA00023242"/>
    </source>
</evidence>
<dbReference type="InterPro" id="IPR052360">
    <property type="entry name" value="Transcr_Regulatory_Proteins"/>
</dbReference>